<accession>A0A8D0E9A3</accession>
<reference evidence="2" key="2">
    <citation type="submission" date="2025-09" db="UniProtKB">
        <authorList>
            <consortium name="Ensembl"/>
        </authorList>
    </citation>
    <scope>IDENTIFICATION</scope>
</reference>
<dbReference type="CDD" id="cd07765">
    <property type="entry name" value="KRAB_A-box"/>
    <property type="match status" value="1"/>
</dbReference>
<evidence type="ECO:0000259" key="1">
    <source>
        <dbReference type="PROSITE" id="PS50805"/>
    </source>
</evidence>
<dbReference type="Pfam" id="PF01352">
    <property type="entry name" value="KRAB"/>
    <property type="match status" value="1"/>
</dbReference>
<dbReference type="InterPro" id="IPR001909">
    <property type="entry name" value="KRAB"/>
</dbReference>
<name>A0A8D0E9A3_SALMN</name>
<dbReference type="OMA" id="QCDAISH"/>
<dbReference type="GeneTree" id="ENSGT00960000187104"/>
<feature type="domain" description="KRAB" evidence="1">
    <location>
        <begin position="11"/>
        <end position="75"/>
    </location>
</feature>
<organism evidence="2 3">
    <name type="scientific">Salvator merianae</name>
    <name type="common">Argentine black and white tegu</name>
    <name type="synonym">Tupinambis merianae</name>
    <dbReference type="NCBI Taxonomy" id="96440"/>
    <lineage>
        <taxon>Eukaryota</taxon>
        <taxon>Metazoa</taxon>
        <taxon>Chordata</taxon>
        <taxon>Craniata</taxon>
        <taxon>Vertebrata</taxon>
        <taxon>Euteleostomi</taxon>
        <taxon>Lepidosauria</taxon>
        <taxon>Squamata</taxon>
        <taxon>Bifurcata</taxon>
        <taxon>Unidentata</taxon>
        <taxon>Episquamata</taxon>
        <taxon>Laterata</taxon>
        <taxon>Teiioidea</taxon>
        <taxon>Teiidae</taxon>
        <taxon>Salvator</taxon>
    </lineage>
</organism>
<dbReference type="InterPro" id="IPR050169">
    <property type="entry name" value="Krueppel_C2H2_ZnF"/>
</dbReference>
<dbReference type="SUPFAM" id="SSF109640">
    <property type="entry name" value="KRAB domain (Kruppel-associated box)"/>
    <property type="match status" value="1"/>
</dbReference>
<dbReference type="GO" id="GO:0006355">
    <property type="term" value="P:regulation of DNA-templated transcription"/>
    <property type="evidence" value="ECO:0007669"/>
    <property type="project" value="InterPro"/>
</dbReference>
<evidence type="ECO:0000313" key="2">
    <source>
        <dbReference type="Ensembl" id="ENSSMRP00000027584.1"/>
    </source>
</evidence>
<dbReference type="Gene3D" id="6.10.140.140">
    <property type="match status" value="1"/>
</dbReference>
<evidence type="ECO:0000313" key="3">
    <source>
        <dbReference type="Proteomes" id="UP000694421"/>
    </source>
</evidence>
<sequence>MASSPPWWPLVSFEDVSVSFSPEEWALLHPWQKKLHWEVMMENYKMLISLGKPSVSLSGQCDAISHDSNRQSGHF</sequence>
<dbReference type="InterPro" id="IPR036051">
    <property type="entry name" value="KRAB_dom_sf"/>
</dbReference>
<reference evidence="2" key="1">
    <citation type="submission" date="2025-08" db="UniProtKB">
        <authorList>
            <consortium name="Ensembl"/>
        </authorList>
    </citation>
    <scope>IDENTIFICATION</scope>
</reference>
<protein>
    <recommendedName>
        <fullName evidence="1">KRAB domain-containing protein</fullName>
    </recommendedName>
</protein>
<keyword evidence="3" id="KW-1185">Reference proteome</keyword>
<proteinExistence type="predicted"/>
<dbReference type="PANTHER" id="PTHR23232:SF142">
    <property type="entry name" value="GASTRULA ZINC FINGER PROTEIN XLCGF57.1-LIKE-RELATED"/>
    <property type="match status" value="1"/>
</dbReference>
<dbReference type="SMART" id="SM00349">
    <property type="entry name" value="KRAB"/>
    <property type="match status" value="1"/>
</dbReference>
<dbReference type="Ensembl" id="ENSSMRT00000032212.1">
    <property type="protein sequence ID" value="ENSSMRP00000027584.1"/>
    <property type="gene ID" value="ENSSMRG00000021268.1"/>
</dbReference>
<dbReference type="PANTHER" id="PTHR23232">
    <property type="entry name" value="KRAB DOMAIN C2H2 ZINC FINGER"/>
    <property type="match status" value="1"/>
</dbReference>
<dbReference type="PROSITE" id="PS50805">
    <property type="entry name" value="KRAB"/>
    <property type="match status" value="1"/>
</dbReference>
<dbReference type="Proteomes" id="UP000694421">
    <property type="component" value="Unplaced"/>
</dbReference>
<dbReference type="AlphaFoldDB" id="A0A8D0E9A3"/>